<dbReference type="PANTHER" id="PTHR24015:SF739">
    <property type="entry name" value="OS03G0644200 PROTEIN"/>
    <property type="match status" value="1"/>
</dbReference>
<feature type="domain" description="DYW" evidence="3">
    <location>
        <begin position="1005"/>
        <end position="1097"/>
    </location>
</feature>
<dbReference type="GO" id="GO:0008270">
    <property type="term" value="F:zinc ion binding"/>
    <property type="evidence" value="ECO:0007669"/>
    <property type="project" value="InterPro"/>
</dbReference>
<dbReference type="FunFam" id="1.25.40.10:FF:000366">
    <property type="entry name" value="Pentatricopeptide (PPR) repeat-containing protein"/>
    <property type="match status" value="1"/>
</dbReference>
<feature type="repeat" description="PPR" evidence="2">
    <location>
        <begin position="759"/>
        <end position="789"/>
    </location>
</feature>
<organism evidence="4">
    <name type="scientific">Funaria hygrometrica</name>
    <name type="common">Moss</name>
    <dbReference type="NCBI Taxonomy" id="29583"/>
    <lineage>
        <taxon>Eukaryota</taxon>
        <taxon>Viridiplantae</taxon>
        <taxon>Streptophyta</taxon>
        <taxon>Embryophyta</taxon>
        <taxon>Bryophyta</taxon>
        <taxon>Bryophytina</taxon>
        <taxon>Bryopsida</taxon>
        <taxon>Funariidae</taxon>
        <taxon>Funariales</taxon>
        <taxon>Funariaceae</taxon>
        <taxon>Funaria</taxon>
    </lineage>
</organism>
<evidence type="ECO:0000259" key="3">
    <source>
        <dbReference type="Pfam" id="PF14432"/>
    </source>
</evidence>
<dbReference type="Gene3D" id="1.25.40.10">
    <property type="entry name" value="Tetratricopeptide repeat domain"/>
    <property type="match status" value="7"/>
</dbReference>
<dbReference type="Pfam" id="PF01535">
    <property type="entry name" value="PPR"/>
    <property type="match status" value="1"/>
</dbReference>
<dbReference type="NCBIfam" id="TIGR00756">
    <property type="entry name" value="PPR"/>
    <property type="match status" value="11"/>
</dbReference>
<dbReference type="Pfam" id="PF13041">
    <property type="entry name" value="PPR_2"/>
    <property type="match status" value="7"/>
</dbReference>
<dbReference type="Pfam" id="PF14432">
    <property type="entry name" value="DYW_deaminase"/>
    <property type="match status" value="1"/>
</dbReference>
<feature type="repeat" description="PPR" evidence="2">
    <location>
        <begin position="183"/>
        <end position="217"/>
    </location>
</feature>
<dbReference type="FunFam" id="1.25.40.10:FF:000031">
    <property type="entry name" value="Pentatricopeptide repeat-containing protein mitochondrial"/>
    <property type="match status" value="2"/>
</dbReference>
<dbReference type="InterPro" id="IPR011990">
    <property type="entry name" value="TPR-like_helical_dom_sf"/>
</dbReference>
<reference evidence="4" key="1">
    <citation type="journal article" date="2011" name="Plant J.">
        <title>Assigning DYW-type PPR proteins to RNA editing sites in the funariid mosses Physcomitrella patens and Funaria hygrometrica.</title>
        <authorList>
            <person name="Rudinger M."/>
            <person name="Szovenyi P."/>
            <person name="Rensing S.A."/>
            <person name="Knoop V."/>
        </authorList>
    </citation>
    <scope>NUCLEOTIDE SEQUENCE</scope>
</reference>
<dbReference type="SUPFAM" id="SSF48452">
    <property type="entry name" value="TPR-like"/>
    <property type="match status" value="2"/>
</dbReference>
<protein>
    <submittedName>
        <fullName evidence="4">Pentatricopeptide repeat protein 45</fullName>
    </submittedName>
</protein>
<dbReference type="GO" id="GO:0003723">
    <property type="term" value="F:RNA binding"/>
    <property type="evidence" value="ECO:0007669"/>
    <property type="project" value="InterPro"/>
</dbReference>
<feature type="repeat" description="PPR" evidence="2">
    <location>
        <begin position="385"/>
        <end position="419"/>
    </location>
</feature>
<dbReference type="PROSITE" id="PS51375">
    <property type="entry name" value="PPR"/>
    <property type="match status" value="9"/>
</dbReference>
<dbReference type="InterPro" id="IPR046849">
    <property type="entry name" value="E2_motif"/>
</dbReference>
<feature type="repeat" description="PPR" evidence="2">
    <location>
        <begin position="790"/>
        <end position="824"/>
    </location>
</feature>
<dbReference type="GO" id="GO:0009451">
    <property type="term" value="P:RNA modification"/>
    <property type="evidence" value="ECO:0007669"/>
    <property type="project" value="InterPro"/>
</dbReference>
<dbReference type="PANTHER" id="PTHR24015">
    <property type="entry name" value="OS07G0578800 PROTEIN-RELATED"/>
    <property type="match status" value="1"/>
</dbReference>
<dbReference type="InterPro" id="IPR002885">
    <property type="entry name" value="PPR_rpt"/>
</dbReference>
<dbReference type="AlphaFoldDB" id="F5CAE4"/>
<feature type="repeat" description="PPR" evidence="2">
    <location>
        <begin position="689"/>
        <end position="723"/>
    </location>
</feature>
<feature type="repeat" description="PPR" evidence="2">
    <location>
        <begin position="658"/>
        <end position="688"/>
    </location>
</feature>
<sequence>MDSTMQLLNSPTVSSELIDGQCGRGVISSSFRMNEAQVQRILVGSTLLSGRQMRHSRLYFLSISGCFKSEKHKYLPSVLVCANASVDGAAEQTHNVITAKDAVAMLKIRVQQGIAIDSFSYVNILQRCLKQEDILLAKQVHVCIIKSGMEQNLYVANKLLRVYIRCGRLQCARQVFDKLLKKNIYIWTTMIGGYAEYGHAEDAMRVYDKMRQECGQPNEITYLSILKACCCPVNLKWGKKIHAHIIQSGFQSDVRVETALVNMYVKCGSIEDAQLIFDKMVERNVISWTVMIGGLAHYGRGQEAFHLFLQMQREGFIPNSYTYVSILNANASAGALEWVKEVHSHAVNAGLALDLRVGNALVHMYAKSGSIDDARVVFDGMTERDIFSWTVMIGGLAQHGRGQEAFSLFLQMQRNGCLPNLTTYLSILNASAIASTSALEWVKVVHKHAEEAGFISDLRIGNALIHMYAKCGSIDDARLVFDGMCDRDVISWNAMMGGLAQNGCGHEAFTVFLQMQQEGLVPDSTTYLSLLNTHGSTDALEWVNEVHKHAVETGLISDFRVGSAFIHMYIRCGSIDDARLLFDKLSVRHVTTWNAMIGGAAQQRCGREALSLFLQMQREGFIPDATTFINILSANVDEEALEWVKEVHSHATDAGLVDLRVGNALVHTYSKCGNVKYAKQVFDDMVERNVTTWTMMIGGLAQHGCGHDAFSHFLQMLREGIVPDATTYVSILSACASTGALEWVKEVHNHAVSAGLVSDLRVGNALVHMYAKCGSIDDARSVFDDMVERDVFSWTVMIGGLAQHGRGLEALDFFVKMKSEGFKPNGYSYVAVLTACSHAGLVDEGRRQFLSMTQDYGIEPTMEHYTCMVDLLGRAGLLEEAELFILNMPIEPDDAPWGALLGACVTYGNLEMAEFAAKERLKLKPKSASTYVLLSNIYAATGKWEQKLLVRSMMQRKGIRKEPGRSWIEVDNRIHSFVVGDTSHPESKEIYAQLNDLIERLKAKGYVPDTRLVLRNTDQEHKEQALCSHSEKLAIVYGLMHTQSKDPIRVYKNLRVCSDCHTATKFISKITGREIVARDAKRFHHFKDGVCSCGDYW</sequence>
<dbReference type="Pfam" id="PF20431">
    <property type="entry name" value="E_motif"/>
    <property type="match status" value="1"/>
</dbReference>
<feature type="repeat" description="PPR" evidence="2">
    <location>
        <begin position="488"/>
        <end position="522"/>
    </location>
</feature>
<dbReference type="FunFam" id="1.25.40.10:FF:000381">
    <property type="entry name" value="Pentatricopeptide repeat-containing protein"/>
    <property type="match status" value="3"/>
</dbReference>
<accession>F5CAE4</accession>
<dbReference type="InterPro" id="IPR032867">
    <property type="entry name" value="DYW_dom"/>
</dbReference>
<evidence type="ECO:0000313" key="4">
    <source>
        <dbReference type="EMBL" id="AEB39780.1"/>
    </source>
</evidence>
<evidence type="ECO:0000256" key="2">
    <source>
        <dbReference type="PROSITE-ProRule" id="PRU00708"/>
    </source>
</evidence>
<dbReference type="EMBL" id="JF501602">
    <property type="protein sequence ID" value="AEB39780.1"/>
    <property type="molecule type" value="mRNA"/>
</dbReference>
<name>F5CAE4_FUNHY</name>
<proteinExistence type="evidence at transcript level"/>
<dbReference type="InterPro" id="IPR046848">
    <property type="entry name" value="E_motif"/>
</dbReference>
<dbReference type="Pfam" id="PF20430">
    <property type="entry name" value="Eplus_motif"/>
    <property type="match status" value="1"/>
</dbReference>
<dbReference type="InterPro" id="IPR046960">
    <property type="entry name" value="PPR_At4g14850-like_plant"/>
</dbReference>
<feature type="repeat" description="PPR" evidence="2">
    <location>
        <begin position="589"/>
        <end position="623"/>
    </location>
</feature>
<dbReference type="FunFam" id="1.25.40.10:FF:000344">
    <property type="entry name" value="Pentatricopeptide repeat-containing protein"/>
    <property type="match status" value="1"/>
</dbReference>
<feature type="repeat" description="PPR" evidence="2">
    <location>
        <begin position="284"/>
        <end position="318"/>
    </location>
</feature>
<evidence type="ECO:0000256" key="1">
    <source>
        <dbReference type="ARBA" id="ARBA00022737"/>
    </source>
</evidence>
<keyword evidence="1" id="KW-0677">Repeat</keyword>